<proteinExistence type="inferred from homology"/>
<dbReference type="InterPro" id="IPR045860">
    <property type="entry name" value="Snake_toxin-like_sf"/>
</dbReference>
<comment type="subcellular location">
    <subcellularLocation>
        <location evidence="1">Secreted</location>
    </subcellularLocation>
</comment>
<organism evidence="9 10">
    <name type="scientific">Eublepharis macularius</name>
    <name type="common">Leopard gecko</name>
    <name type="synonym">Cyrtodactylus macularius</name>
    <dbReference type="NCBI Taxonomy" id="481883"/>
    <lineage>
        <taxon>Eukaryota</taxon>
        <taxon>Metazoa</taxon>
        <taxon>Chordata</taxon>
        <taxon>Craniata</taxon>
        <taxon>Vertebrata</taxon>
        <taxon>Euteleostomi</taxon>
        <taxon>Lepidosauria</taxon>
        <taxon>Squamata</taxon>
        <taxon>Bifurcata</taxon>
        <taxon>Gekkota</taxon>
        <taxon>Eublepharidae</taxon>
        <taxon>Eublepharinae</taxon>
        <taxon>Eublepharis</taxon>
    </lineage>
</organism>
<evidence type="ECO:0000259" key="8">
    <source>
        <dbReference type="SMART" id="SM00134"/>
    </source>
</evidence>
<keyword evidence="3" id="KW-0964">Secreted</keyword>
<feature type="domain" description="UPAR/Ly6" evidence="8">
    <location>
        <begin position="20"/>
        <end position="110"/>
    </location>
</feature>
<dbReference type="CDD" id="cd23572">
    <property type="entry name" value="TFP_LU_ECD_PINLYP_rpt2"/>
    <property type="match status" value="1"/>
</dbReference>
<dbReference type="GO" id="GO:0005576">
    <property type="term" value="C:extracellular region"/>
    <property type="evidence" value="ECO:0007669"/>
    <property type="project" value="UniProtKB-SubCell"/>
</dbReference>
<keyword evidence="4 7" id="KW-0732">Signal</keyword>
<keyword evidence="6" id="KW-1015">Disulfide bond</keyword>
<reference evidence="10" key="1">
    <citation type="submission" date="2025-08" db="UniProtKB">
        <authorList>
            <consortium name="RefSeq"/>
        </authorList>
    </citation>
    <scope>IDENTIFICATION</scope>
    <source>
        <tissue evidence="10">Blood</tissue>
    </source>
</reference>
<evidence type="ECO:0000256" key="4">
    <source>
        <dbReference type="ARBA" id="ARBA00022729"/>
    </source>
</evidence>
<evidence type="ECO:0000256" key="5">
    <source>
        <dbReference type="ARBA" id="ARBA00023005"/>
    </source>
</evidence>
<dbReference type="AlphaFoldDB" id="A0AA97LHS1"/>
<evidence type="ECO:0000313" key="10">
    <source>
        <dbReference type="RefSeq" id="XP_054855856.1"/>
    </source>
</evidence>
<feature type="domain" description="UPAR/Ly6" evidence="8">
    <location>
        <begin position="161"/>
        <end position="254"/>
    </location>
</feature>
<keyword evidence="5" id="KW-0593">Phospholipase A2 inhibitor</keyword>
<dbReference type="RefSeq" id="XP_054855856.1">
    <property type="nucleotide sequence ID" value="XM_054999881.1"/>
</dbReference>
<dbReference type="Gene3D" id="2.10.60.10">
    <property type="entry name" value="CD59"/>
    <property type="match status" value="4"/>
</dbReference>
<dbReference type="InterPro" id="IPR018363">
    <property type="entry name" value="CD59_antigen_CS"/>
</dbReference>
<evidence type="ECO:0000256" key="7">
    <source>
        <dbReference type="SAM" id="SignalP"/>
    </source>
</evidence>
<dbReference type="SUPFAM" id="SSF57302">
    <property type="entry name" value="Snake toxin-like"/>
    <property type="match status" value="3"/>
</dbReference>
<dbReference type="KEGG" id="emc:129343589"/>
<dbReference type="PANTHER" id="PTHR20914:SF9">
    <property type="entry name" value="COILED, ISOFORM A"/>
    <property type="match status" value="1"/>
</dbReference>
<dbReference type="InterPro" id="IPR016054">
    <property type="entry name" value="LY6_UPA_recep-like"/>
</dbReference>
<dbReference type="GO" id="GO:0019834">
    <property type="term" value="F:phospholipase A2 inhibitor activity"/>
    <property type="evidence" value="ECO:0007669"/>
    <property type="project" value="UniProtKB-KW"/>
</dbReference>
<dbReference type="PANTHER" id="PTHR20914">
    <property type="entry name" value="LY6/PLAUR DOMAIN-CONTAINING PROTEIN 8"/>
    <property type="match status" value="1"/>
</dbReference>
<feature type="chain" id="PRO_5041741326" evidence="7">
    <location>
        <begin position="21"/>
        <end position="348"/>
    </location>
</feature>
<keyword evidence="9" id="KW-1185">Reference proteome</keyword>
<evidence type="ECO:0000256" key="3">
    <source>
        <dbReference type="ARBA" id="ARBA00022525"/>
    </source>
</evidence>
<gene>
    <name evidence="10" type="primary">LOC129343589</name>
</gene>
<protein>
    <submittedName>
        <fullName evidence="10">Uncharacterized protein LOC129343589</fullName>
    </submittedName>
</protein>
<dbReference type="Pfam" id="PF02988">
    <property type="entry name" value="PLA2_inh"/>
    <property type="match status" value="1"/>
</dbReference>
<dbReference type="SMART" id="SM00134">
    <property type="entry name" value="LU"/>
    <property type="match status" value="2"/>
</dbReference>
<dbReference type="InterPro" id="IPR004126">
    <property type="entry name" value="PLipase_A2_inh_N"/>
</dbReference>
<dbReference type="PROSITE" id="PS00983">
    <property type="entry name" value="LY6_UPAR"/>
    <property type="match status" value="1"/>
</dbReference>
<dbReference type="Proteomes" id="UP001190640">
    <property type="component" value="Chromosome 15"/>
</dbReference>
<dbReference type="Pfam" id="PF00021">
    <property type="entry name" value="UPAR_LY6"/>
    <property type="match status" value="3"/>
</dbReference>
<evidence type="ECO:0000256" key="2">
    <source>
        <dbReference type="ARBA" id="ARBA00006570"/>
    </source>
</evidence>
<evidence type="ECO:0000256" key="6">
    <source>
        <dbReference type="ARBA" id="ARBA00023157"/>
    </source>
</evidence>
<sequence>MKAVLSTCFLWGLFSPVALLQCYHCVGEGCKTPEIENCADDQDTCLEVISELSLAKKYLPSFSVINKQCGTAQNCLENLFTVSTGDGGSYRSNIKCCYTDRCNNRNISLPEHTVHPPNGIKCPGCFSIHSTECPEGENITCTGDEMKCIEGAIEVSTVALRQCYHCEGEEDCQNPKIQNCTAEQDVCSSALTINSQENSDSLGFPIAVKKCSKSQECMNNYYSISTSDGNNLRSNVMCCHTDLCNHEQLNLPDRGGNPNGVICPACFAVDEECNAVKISCTGEETQCLKGTANIAIDLLGEELPVYFQGCTTPSACHVPLSKLDLANDDMTFTVVERQCSNGTEELMV</sequence>
<name>A0AA97LHS1_EUBMA</name>
<evidence type="ECO:0000256" key="1">
    <source>
        <dbReference type="ARBA" id="ARBA00004613"/>
    </source>
</evidence>
<evidence type="ECO:0000313" key="9">
    <source>
        <dbReference type="Proteomes" id="UP001190640"/>
    </source>
</evidence>
<accession>A0AA97LHS1</accession>
<dbReference type="InterPro" id="IPR050918">
    <property type="entry name" value="CNF-like_PLA2_Inhibitor"/>
</dbReference>
<comment type="similarity">
    <text evidence="2">Belongs to the CNF-like-inhibitor family.</text>
</comment>
<feature type="signal peptide" evidence="7">
    <location>
        <begin position="1"/>
        <end position="20"/>
    </location>
</feature>
<dbReference type="GeneID" id="129343589"/>